<dbReference type="AlphaFoldDB" id="T1U9F5"/>
<dbReference type="HOGENOM" id="CLU_3344515_0_0_7"/>
<evidence type="ECO:0000313" key="2">
    <source>
        <dbReference type="Proteomes" id="UP000015920"/>
    </source>
</evidence>
<evidence type="ECO:0000313" key="1">
    <source>
        <dbReference type="EMBL" id="AGT73874.1"/>
    </source>
</evidence>
<gene>
    <name evidence="1" type="ORF">HPSA20_0636</name>
</gene>
<dbReference type="KEGG" id="hpys:HPSA20_0636"/>
<dbReference type="Proteomes" id="UP000015920">
    <property type="component" value="Chromosome"/>
</dbReference>
<name>T1U9F5_HELPX</name>
<accession>T1U9F5</accession>
<protein>
    <submittedName>
        <fullName evidence="1">Uncharacterized protein</fullName>
    </submittedName>
</protein>
<organism evidence="1 2">
    <name type="scientific">Helicobacter pylori SouthAfrica20</name>
    <dbReference type="NCBI Taxonomy" id="1352356"/>
    <lineage>
        <taxon>Bacteria</taxon>
        <taxon>Pseudomonadati</taxon>
        <taxon>Campylobacterota</taxon>
        <taxon>Epsilonproteobacteria</taxon>
        <taxon>Campylobacterales</taxon>
        <taxon>Helicobacteraceae</taxon>
        <taxon>Helicobacter</taxon>
    </lineage>
</organism>
<reference evidence="1 2" key="1">
    <citation type="journal article" date="2013" name="Genome Announc.">
        <title>Genome Sequences of Three hpAfrica2 Strains of Helicobacter pylori.</title>
        <authorList>
            <person name="Duncan S.S."/>
            <person name="Bertoli M.T."/>
            <person name="Kersulyte D."/>
            <person name="Valk P.L."/>
            <person name="Tamma S."/>
            <person name="Segal I."/>
            <person name="McClain M.S."/>
            <person name="Cover T.L."/>
            <person name="Berg D.E."/>
        </authorList>
    </citation>
    <scope>NUCLEOTIDE SEQUENCE [LARGE SCALE GENOMIC DNA]</scope>
    <source>
        <strain evidence="1">SouthAfrica20</strain>
    </source>
</reference>
<dbReference type="EMBL" id="CP006691">
    <property type="protein sequence ID" value="AGT73874.1"/>
    <property type="molecule type" value="Genomic_DNA"/>
</dbReference>
<proteinExistence type="predicted"/>
<dbReference type="PATRIC" id="fig|1352356.3.peg.622"/>
<sequence length="37" mass="4339">MIFYLKFFSCPFFRVETLFKIVPLAWIGSIGNDFGSF</sequence>